<dbReference type="EC" id="2.7.11.25" evidence="3"/>
<dbReference type="Gene3D" id="1.10.510.10">
    <property type="entry name" value="Transferase(Phosphotransferase) domain 1"/>
    <property type="match status" value="1"/>
</dbReference>
<keyword evidence="3" id="KW-0808">Transferase</keyword>
<dbReference type="InterPro" id="IPR011009">
    <property type="entry name" value="Kinase-like_dom_sf"/>
</dbReference>
<dbReference type="SUPFAM" id="SSF56112">
    <property type="entry name" value="Protein kinase-like (PK-like)"/>
    <property type="match status" value="1"/>
</dbReference>
<dbReference type="PROSITE" id="PS00107">
    <property type="entry name" value="PROTEIN_KINASE_ATP"/>
    <property type="match status" value="1"/>
</dbReference>
<dbReference type="Proteomes" id="UP000238479">
    <property type="component" value="Chromosome 5"/>
</dbReference>
<proteinExistence type="predicted"/>
<comment type="caution">
    <text evidence="3">The sequence shown here is derived from an EMBL/GenBank/DDBJ whole genome shotgun (WGS) entry which is preliminary data.</text>
</comment>
<dbReference type="EMBL" id="PDCK01000043">
    <property type="protein sequence ID" value="PRQ34556.1"/>
    <property type="molecule type" value="Genomic_DNA"/>
</dbReference>
<reference evidence="3 4" key="1">
    <citation type="journal article" date="2018" name="Nat. Genet.">
        <title>The Rosa genome provides new insights in the design of modern roses.</title>
        <authorList>
            <person name="Bendahmane M."/>
        </authorList>
    </citation>
    <scope>NUCLEOTIDE SEQUENCE [LARGE SCALE GENOMIC DNA]</scope>
    <source>
        <strain evidence="4">cv. Old Blush</strain>
    </source>
</reference>
<dbReference type="InterPro" id="IPR017441">
    <property type="entry name" value="Protein_kinase_ATP_BS"/>
</dbReference>
<dbReference type="GO" id="GO:0004709">
    <property type="term" value="F:MAP kinase kinase kinase activity"/>
    <property type="evidence" value="ECO:0007669"/>
    <property type="project" value="UniProtKB-EC"/>
</dbReference>
<evidence type="ECO:0000313" key="4">
    <source>
        <dbReference type="Proteomes" id="UP000238479"/>
    </source>
</evidence>
<dbReference type="InterPro" id="IPR052751">
    <property type="entry name" value="Plant_MAPKKK"/>
</dbReference>
<dbReference type="InterPro" id="IPR000719">
    <property type="entry name" value="Prot_kinase_dom"/>
</dbReference>
<sequence>MENSHYSQSHTASWIRGKCVGRGAFGTVNIGFRKSDGEVFAVKSVDLAACLPSQAEALENEIRILRSLSSPYVVKYLNDDHTASFRNLHMEYLPGGTAGDSADVDESVVQSRTWCVVSALKYLHSRGLFTAT</sequence>
<keyword evidence="1" id="KW-0547">Nucleotide-binding</keyword>
<name>A0A2P6QK61_ROSCH</name>
<evidence type="ECO:0000313" key="3">
    <source>
        <dbReference type="EMBL" id="PRQ34556.1"/>
    </source>
</evidence>
<dbReference type="STRING" id="74649.A0A2P6QK61"/>
<dbReference type="AlphaFoldDB" id="A0A2P6QK61"/>
<organism evidence="3 4">
    <name type="scientific">Rosa chinensis</name>
    <name type="common">China rose</name>
    <dbReference type="NCBI Taxonomy" id="74649"/>
    <lineage>
        <taxon>Eukaryota</taxon>
        <taxon>Viridiplantae</taxon>
        <taxon>Streptophyta</taxon>
        <taxon>Embryophyta</taxon>
        <taxon>Tracheophyta</taxon>
        <taxon>Spermatophyta</taxon>
        <taxon>Magnoliopsida</taxon>
        <taxon>eudicotyledons</taxon>
        <taxon>Gunneridae</taxon>
        <taxon>Pentapetalae</taxon>
        <taxon>rosids</taxon>
        <taxon>fabids</taxon>
        <taxon>Rosales</taxon>
        <taxon>Rosaceae</taxon>
        <taxon>Rosoideae</taxon>
        <taxon>Rosoideae incertae sedis</taxon>
        <taxon>Rosa</taxon>
    </lineage>
</organism>
<dbReference type="Pfam" id="PF00069">
    <property type="entry name" value="Pkinase"/>
    <property type="match status" value="1"/>
</dbReference>
<feature type="domain" description="Protein kinase" evidence="2">
    <location>
        <begin position="14"/>
        <end position="132"/>
    </location>
</feature>
<keyword evidence="4" id="KW-1185">Reference proteome</keyword>
<dbReference type="Gramene" id="PRQ34556">
    <property type="protein sequence ID" value="PRQ34556"/>
    <property type="gene ID" value="RchiOBHm_Chr5g0070311"/>
</dbReference>
<accession>A0A2P6QK61</accession>
<gene>
    <name evidence="3" type="ORF">RchiOBHm_Chr5g0070311</name>
</gene>
<dbReference type="GO" id="GO:0005524">
    <property type="term" value="F:ATP binding"/>
    <property type="evidence" value="ECO:0007669"/>
    <property type="project" value="UniProtKB-UniRule"/>
</dbReference>
<dbReference type="PANTHER" id="PTHR48011">
    <property type="entry name" value="CCR4-NOT TRANSCRIPTIONAL COMPLEX SUBUNIT CAF120-RELATED"/>
    <property type="match status" value="1"/>
</dbReference>
<protein>
    <submittedName>
        <fullName evidence="3">Putative mitogen-activated protein kinase kinase kinase STE-STE11 family</fullName>
        <ecNumber evidence="3">2.7.11.25</ecNumber>
    </submittedName>
</protein>
<feature type="binding site" evidence="1">
    <location>
        <position position="43"/>
    </location>
    <ligand>
        <name>ATP</name>
        <dbReference type="ChEBI" id="CHEBI:30616"/>
    </ligand>
</feature>
<dbReference type="OMA" id="HAYSVEN"/>
<dbReference type="PROSITE" id="PS50011">
    <property type="entry name" value="PROTEIN_KINASE_DOM"/>
    <property type="match status" value="1"/>
</dbReference>
<keyword evidence="3" id="KW-0418">Kinase</keyword>
<keyword evidence="1" id="KW-0067">ATP-binding</keyword>
<evidence type="ECO:0000259" key="2">
    <source>
        <dbReference type="PROSITE" id="PS50011"/>
    </source>
</evidence>
<dbReference type="PANTHER" id="PTHR48011:SF7">
    <property type="entry name" value="F10K1.14 PROTEIN"/>
    <property type="match status" value="1"/>
</dbReference>
<evidence type="ECO:0000256" key="1">
    <source>
        <dbReference type="PROSITE-ProRule" id="PRU10141"/>
    </source>
</evidence>